<comment type="subcellular location">
    <subcellularLocation>
        <location evidence="1">Membrane</location>
    </subcellularLocation>
</comment>
<protein>
    <recommendedName>
        <fullName evidence="6">G-protein coupled receptors family 1 profile domain-containing protein</fullName>
    </recommendedName>
</protein>
<feature type="transmembrane region" description="Helical" evidence="5">
    <location>
        <begin position="50"/>
        <end position="70"/>
    </location>
</feature>
<feature type="transmembrane region" description="Helical" evidence="5">
    <location>
        <begin position="135"/>
        <end position="153"/>
    </location>
</feature>
<feature type="transmembrane region" description="Helical" evidence="5">
    <location>
        <begin position="191"/>
        <end position="211"/>
    </location>
</feature>
<keyword evidence="3 5" id="KW-1133">Transmembrane helix</keyword>
<accession>A0A8S1EZD5</accession>
<sequence>MCEDDDPKSAISLIIVLAGSAISLISICTNVILFLALIRNSRCFQCYFHFILVLAFFDIIISLFYMPVILVDTLKDWTKWIELARAWWPFFVYGLTITHISMTTASFILLSVVFERFLITIRYYRLKQFQAHRSFICFICLLLGISTKGGMLFELDVFPNEDPTCMNTVLEYYVDVTDITKTVWYGTIYKFWFRNFATVFLPFFLLMGLNMKMVIELRRQMRSALVNKSRRRFSLRMQSKKNVRQATSTMLFVCLSYLIANLINVFITAWEFIDMKSLVENFFDEYMLSADISSLLVVSACALRLPIYMVCNPDLRRTVKRSVQHKSDHRDKIEQTFSLITKIVV</sequence>
<feature type="transmembrane region" description="Helical" evidence="5">
    <location>
        <begin position="90"/>
        <end position="114"/>
    </location>
</feature>
<evidence type="ECO:0000256" key="2">
    <source>
        <dbReference type="ARBA" id="ARBA00022692"/>
    </source>
</evidence>
<dbReference type="PANTHER" id="PTHR46709">
    <property type="entry name" value="PROTEIN CBG23488-RELATED"/>
    <property type="match status" value="1"/>
</dbReference>
<comment type="caution">
    <text evidence="7">The sequence shown here is derived from an EMBL/GenBank/DDBJ whole genome shotgun (WGS) entry which is preliminary data.</text>
</comment>
<feature type="transmembrane region" description="Helical" evidence="5">
    <location>
        <begin position="250"/>
        <end position="272"/>
    </location>
</feature>
<evidence type="ECO:0000313" key="8">
    <source>
        <dbReference type="Proteomes" id="UP000494206"/>
    </source>
</evidence>
<feature type="domain" description="G-protein coupled receptors family 1 profile" evidence="6">
    <location>
        <begin position="29"/>
        <end position="308"/>
    </location>
</feature>
<feature type="transmembrane region" description="Helical" evidence="5">
    <location>
        <begin position="292"/>
        <end position="311"/>
    </location>
</feature>
<name>A0A8S1EZD5_9PELO</name>
<dbReference type="InterPro" id="IPR017452">
    <property type="entry name" value="GPCR_Rhodpsn_7TM"/>
</dbReference>
<evidence type="ECO:0000256" key="1">
    <source>
        <dbReference type="ARBA" id="ARBA00004370"/>
    </source>
</evidence>
<dbReference type="AlphaFoldDB" id="A0A8S1EZD5"/>
<evidence type="ECO:0000256" key="5">
    <source>
        <dbReference type="SAM" id="Phobius"/>
    </source>
</evidence>
<evidence type="ECO:0000256" key="3">
    <source>
        <dbReference type="ARBA" id="ARBA00022989"/>
    </source>
</evidence>
<dbReference type="EMBL" id="CADEPM010000004">
    <property type="protein sequence ID" value="CAB3405463.1"/>
    <property type="molecule type" value="Genomic_DNA"/>
</dbReference>
<proteinExistence type="predicted"/>
<keyword evidence="4 5" id="KW-0472">Membrane</keyword>
<dbReference type="Gene3D" id="1.20.1070.10">
    <property type="entry name" value="Rhodopsin 7-helix transmembrane proteins"/>
    <property type="match status" value="1"/>
</dbReference>
<evidence type="ECO:0000256" key="4">
    <source>
        <dbReference type="ARBA" id="ARBA00023136"/>
    </source>
</evidence>
<dbReference type="CDD" id="cd14978">
    <property type="entry name" value="7tmA_FMRFamide_R-like"/>
    <property type="match status" value="1"/>
</dbReference>
<organism evidence="7 8">
    <name type="scientific">Caenorhabditis bovis</name>
    <dbReference type="NCBI Taxonomy" id="2654633"/>
    <lineage>
        <taxon>Eukaryota</taxon>
        <taxon>Metazoa</taxon>
        <taxon>Ecdysozoa</taxon>
        <taxon>Nematoda</taxon>
        <taxon>Chromadorea</taxon>
        <taxon>Rhabditida</taxon>
        <taxon>Rhabditina</taxon>
        <taxon>Rhabditomorpha</taxon>
        <taxon>Rhabditoidea</taxon>
        <taxon>Rhabditidae</taxon>
        <taxon>Peloderinae</taxon>
        <taxon>Caenorhabditis</taxon>
    </lineage>
</organism>
<keyword evidence="2 5" id="KW-0812">Transmembrane</keyword>
<evidence type="ECO:0000313" key="7">
    <source>
        <dbReference type="EMBL" id="CAB3405463.1"/>
    </source>
</evidence>
<dbReference type="GO" id="GO:0016020">
    <property type="term" value="C:membrane"/>
    <property type="evidence" value="ECO:0007669"/>
    <property type="project" value="UniProtKB-SubCell"/>
</dbReference>
<dbReference type="Proteomes" id="UP000494206">
    <property type="component" value="Unassembled WGS sequence"/>
</dbReference>
<dbReference type="OrthoDB" id="5797421at2759"/>
<dbReference type="PROSITE" id="PS50262">
    <property type="entry name" value="G_PROTEIN_RECEP_F1_2"/>
    <property type="match status" value="1"/>
</dbReference>
<gene>
    <name evidence="7" type="ORF">CBOVIS_LOCUS7659</name>
</gene>
<dbReference type="PANTHER" id="PTHR46709:SF3">
    <property type="entry name" value="G-PROTEIN COUPLED RECEPTORS FAMILY 1 PROFILE DOMAIN-CONTAINING PROTEIN"/>
    <property type="match status" value="1"/>
</dbReference>
<evidence type="ECO:0000259" key="6">
    <source>
        <dbReference type="PROSITE" id="PS50262"/>
    </source>
</evidence>
<dbReference type="SUPFAM" id="SSF81321">
    <property type="entry name" value="Family A G protein-coupled receptor-like"/>
    <property type="match status" value="1"/>
</dbReference>
<keyword evidence="8" id="KW-1185">Reference proteome</keyword>
<reference evidence="7 8" key="1">
    <citation type="submission" date="2020-04" db="EMBL/GenBank/DDBJ databases">
        <authorList>
            <person name="Laetsch R D."/>
            <person name="Stevens L."/>
            <person name="Kumar S."/>
            <person name="Blaxter L. M."/>
        </authorList>
    </citation>
    <scope>NUCLEOTIDE SEQUENCE [LARGE SCALE GENOMIC DNA]</scope>
</reference>
<feature type="transmembrane region" description="Helical" evidence="5">
    <location>
        <begin position="12"/>
        <end position="38"/>
    </location>
</feature>